<dbReference type="Proteomes" id="UP001367508">
    <property type="component" value="Unassembled WGS sequence"/>
</dbReference>
<feature type="region of interest" description="Disordered" evidence="1">
    <location>
        <begin position="1"/>
        <end position="20"/>
    </location>
</feature>
<sequence length="209" mass="23328">MESSREPSQSSPPAHAIGTDSTSLQPPVFVLDPILVEFIIVDDLIVSRGVRITQMPYAVVSLSREIGEVHVFVAKSTLLYRYRPRNPLGTRGAPGGVNGGFSRRRGPGTGCSDHHGPVRISLLRRMLPAPCDRWEQSSPRRAKGIVLSDRIAKRTRPRIRRGIQNPTKRRPIMENAERRRYCRRERRGWGRAVTGTSARVGDDPAPNHA</sequence>
<accession>A0AAN9N0B1</accession>
<keyword evidence="3" id="KW-1185">Reference proteome</keyword>
<evidence type="ECO:0000313" key="3">
    <source>
        <dbReference type="Proteomes" id="UP001367508"/>
    </source>
</evidence>
<feature type="region of interest" description="Disordered" evidence="1">
    <location>
        <begin position="84"/>
        <end position="115"/>
    </location>
</feature>
<dbReference type="AlphaFoldDB" id="A0AAN9N0B1"/>
<evidence type="ECO:0000256" key="1">
    <source>
        <dbReference type="SAM" id="MobiDB-lite"/>
    </source>
</evidence>
<protein>
    <submittedName>
        <fullName evidence="2">Uncharacterized protein</fullName>
    </submittedName>
</protein>
<dbReference type="EMBL" id="JAYMYQ010000001">
    <property type="protein sequence ID" value="KAK7361612.1"/>
    <property type="molecule type" value="Genomic_DNA"/>
</dbReference>
<evidence type="ECO:0000313" key="2">
    <source>
        <dbReference type="EMBL" id="KAK7361612.1"/>
    </source>
</evidence>
<organism evidence="2 3">
    <name type="scientific">Canavalia gladiata</name>
    <name type="common">Sword bean</name>
    <name type="synonym">Dolichos gladiatus</name>
    <dbReference type="NCBI Taxonomy" id="3824"/>
    <lineage>
        <taxon>Eukaryota</taxon>
        <taxon>Viridiplantae</taxon>
        <taxon>Streptophyta</taxon>
        <taxon>Embryophyta</taxon>
        <taxon>Tracheophyta</taxon>
        <taxon>Spermatophyta</taxon>
        <taxon>Magnoliopsida</taxon>
        <taxon>eudicotyledons</taxon>
        <taxon>Gunneridae</taxon>
        <taxon>Pentapetalae</taxon>
        <taxon>rosids</taxon>
        <taxon>fabids</taxon>
        <taxon>Fabales</taxon>
        <taxon>Fabaceae</taxon>
        <taxon>Papilionoideae</taxon>
        <taxon>50 kb inversion clade</taxon>
        <taxon>NPAAA clade</taxon>
        <taxon>indigoferoid/millettioid clade</taxon>
        <taxon>Phaseoleae</taxon>
        <taxon>Canavalia</taxon>
    </lineage>
</organism>
<gene>
    <name evidence="2" type="ORF">VNO77_03682</name>
</gene>
<reference evidence="2 3" key="1">
    <citation type="submission" date="2024-01" db="EMBL/GenBank/DDBJ databases">
        <title>The genomes of 5 underutilized Papilionoideae crops provide insights into root nodulation and disease resistanc.</title>
        <authorList>
            <person name="Jiang F."/>
        </authorList>
    </citation>
    <scope>NUCLEOTIDE SEQUENCE [LARGE SCALE GENOMIC DNA]</scope>
    <source>
        <strain evidence="2">LVBAO_FW01</strain>
        <tissue evidence="2">Leaves</tissue>
    </source>
</reference>
<name>A0AAN9N0B1_CANGL</name>
<comment type="caution">
    <text evidence="2">The sequence shown here is derived from an EMBL/GenBank/DDBJ whole genome shotgun (WGS) entry which is preliminary data.</text>
</comment>
<feature type="compositionally biased region" description="Low complexity" evidence="1">
    <location>
        <begin position="1"/>
        <end position="13"/>
    </location>
</feature>
<proteinExistence type="predicted"/>